<evidence type="ECO:0000256" key="2">
    <source>
        <dbReference type="SAM" id="MobiDB-lite"/>
    </source>
</evidence>
<dbReference type="GO" id="GO:0030466">
    <property type="term" value="P:silent mating-type cassette heterochromatin formation"/>
    <property type="evidence" value="ECO:0007669"/>
    <property type="project" value="TreeGrafter"/>
</dbReference>
<evidence type="ECO:0000256" key="1">
    <source>
        <dbReference type="SAM" id="Coils"/>
    </source>
</evidence>
<dbReference type="OrthoDB" id="438224at2759"/>
<dbReference type="PANTHER" id="PTHR38046">
    <property type="entry name" value="CRYPTIC LOCI REGULATOR 2"/>
    <property type="match status" value="1"/>
</dbReference>
<evidence type="ECO:0000313" key="5">
    <source>
        <dbReference type="EMBL" id="KPV75551.1"/>
    </source>
</evidence>
<feature type="region of interest" description="Disordered" evidence="2">
    <location>
        <begin position="798"/>
        <end position="923"/>
    </location>
</feature>
<gene>
    <name evidence="5" type="ORF">RHOBADRAFT_53517</name>
</gene>
<feature type="compositionally biased region" description="Low complexity" evidence="2">
    <location>
        <begin position="1403"/>
        <end position="1451"/>
    </location>
</feature>
<feature type="compositionally biased region" description="Pro residues" evidence="2">
    <location>
        <begin position="807"/>
        <end position="823"/>
    </location>
</feature>
<dbReference type="InterPro" id="IPR031915">
    <property type="entry name" value="Clr2_N"/>
</dbReference>
<feature type="compositionally biased region" description="Low complexity" evidence="2">
    <location>
        <begin position="206"/>
        <end position="227"/>
    </location>
</feature>
<feature type="compositionally biased region" description="Low complexity" evidence="2">
    <location>
        <begin position="1361"/>
        <end position="1375"/>
    </location>
</feature>
<dbReference type="InterPro" id="IPR036533">
    <property type="entry name" value="BAG_dom_sf"/>
</dbReference>
<dbReference type="GO" id="GO:0070824">
    <property type="term" value="C:SHREC complex"/>
    <property type="evidence" value="ECO:0007669"/>
    <property type="project" value="InterPro"/>
</dbReference>
<feature type="compositionally biased region" description="Pro residues" evidence="2">
    <location>
        <begin position="831"/>
        <end position="841"/>
    </location>
</feature>
<sequence length="1520" mass="161890">MVVHSPVPGSYTVRYAATNHRDEPHVLVITRGFGDGDEARWPEQGPDMSLLGQDNDKQQQWRRTAAEVIAKDLGLMDETHQHWILDELPTGYGLFQQITHPKDAPAGSSGGAGKSKLRLDRFIFGHNSKKIRSALSLGKHISNQVFGARSTCHCDGCKVTQPKASASSMADIGAPLRMAPRKRKRTGEYAEIAGYASRADTGEPEGSTAAATTAAGGDDDGASTGTGTEREGSVAASGDSPDKRPARKVRKSAAGARKRFAASGEDGDDYGEGAAGEESDYEEPSFTSTDYSRVGARTSSGRRTKPSERLLSGMQQEARVQALTSVVKDAGVVDEFGENMAPAGKDVVVPSSLVSPAQVAEDLAHPTLSRVGELVWVRVPLGPPPSGAPETAQLSRWPGIVRSRVVTPAASGVPRDEVYRVELLGMSQQDVLEGVRSENVTPWTGYVPSNTAWLDQNPLVDDGLRAGQEKKRWAEIQAEGWLGVANAFRKAQRIGKAYAAIQIRPIPTLVTGAHLASKPTVPPTSLAALERKGPESRYLSHSHVIYGPELIHVGDYVRLCPYAELDPSIVASRTPHDASARLLPLTLVMRVSALYRGGKGSPLVARGHVFEHKPVPGERDAALEPPRDESLQALPRAIVDTLPLPFPFHTWRLLAPAATEPGSALETDVLVSQAVAGRYYPLGLAAMDPPPSRDETTKVINAWLEEASNGLGVWQDGRGAKGGKGEEGIKALTLLLSGVAAGERAPRIVASKHLAGSRVEQYIVAEEQALGRPHKLGEAALGAEDRRPGDKQVIEPAAAAAVEPAPTSAPAPAPASAPAPAPAPASASAPAPAPAPAPKPASTPKAAPAKPAASTATAPWPAPAPKPKLVASAAPVKATTDRTAKGKSRASREVAQLIEDEERRTEAAKQAREREREKRRREGKLAHFAAMFAFPIHHPRPSVHSTSTTTARTQYERELERLAFLTQQHEQQRRRAEAAARQAALAAYVEEQERRHREEAFERAVQQEVERRRHLQQALEHRAALARRAQEERDAALYRQAVVEAAQRRAAFVAREQHRRRVEAEQDQRRRIVEARRQQRARQSDFPQSLVQLFLDLANSAAHDEPEQQAVAPPAPVVGNEAASSSSPAPSSAAHAEPALPDPAVEALQKRFERDAARQAALDTLNALSTEFDSRLSSFTSPSALTFQSPPSPTSTSSTPPLAFGKPNAAFLGHEDFLVSLLSKVDAVSSGGDKVIKQARKALVKRVEVELAKLDELKEHEWERQSQQAASEAGEGSERAHDDSTAAAAPARSADTAVAEPESATVEPATASSSSSPTRDNSTLAPVDAPVDQSIRLTAESLASLPTGTADPNPTTSRPCSRASTTSLASDTSSAVDRYVAEMLRRAKDLADRIDAEEEAEKAASASTPTSGASGSPAEAISAPPAAAEAVESGAQDGQAPAKAPSSAPVATEPLEDGVDEEIDVEATLRLKRSSPATAEPRTSDVSAKEEERAVRKEAVEEHEADDVASEAGTEEFLVV</sequence>
<dbReference type="EMBL" id="KQ474078">
    <property type="protein sequence ID" value="KPV75551.1"/>
    <property type="molecule type" value="Genomic_DNA"/>
</dbReference>
<evidence type="ECO:0000259" key="4">
    <source>
        <dbReference type="Pfam" id="PF16761"/>
    </source>
</evidence>
<dbReference type="GO" id="GO:0051087">
    <property type="term" value="F:protein-folding chaperone binding"/>
    <property type="evidence" value="ECO:0007669"/>
    <property type="project" value="InterPro"/>
</dbReference>
<feature type="compositionally biased region" description="Low complexity" evidence="2">
    <location>
        <begin position="1265"/>
        <end position="1274"/>
    </location>
</feature>
<feature type="compositionally biased region" description="Low complexity" evidence="2">
    <location>
        <begin position="867"/>
        <end position="878"/>
    </location>
</feature>
<feature type="region of interest" description="Disordered" evidence="2">
    <location>
        <begin position="1261"/>
        <end position="1375"/>
    </location>
</feature>
<dbReference type="PANTHER" id="PTHR38046:SF1">
    <property type="entry name" value="CRYPTIC LOCI REGULATOR 2"/>
    <property type="match status" value="1"/>
</dbReference>
<organism evidence="5 6">
    <name type="scientific">Rhodotorula graminis (strain WP1)</name>
    <dbReference type="NCBI Taxonomy" id="578459"/>
    <lineage>
        <taxon>Eukaryota</taxon>
        <taxon>Fungi</taxon>
        <taxon>Dikarya</taxon>
        <taxon>Basidiomycota</taxon>
        <taxon>Pucciniomycotina</taxon>
        <taxon>Microbotryomycetes</taxon>
        <taxon>Sporidiobolales</taxon>
        <taxon>Sporidiobolaceae</taxon>
        <taxon>Rhodotorula</taxon>
    </lineage>
</organism>
<dbReference type="InterPro" id="IPR003103">
    <property type="entry name" value="BAG_domain"/>
</dbReference>
<dbReference type="RefSeq" id="XP_018271600.1">
    <property type="nucleotide sequence ID" value="XM_018416873.1"/>
</dbReference>
<feature type="domain" description="BAG" evidence="3">
    <location>
        <begin position="1218"/>
        <end position="1257"/>
    </location>
</feature>
<keyword evidence="6" id="KW-1185">Reference proteome</keyword>
<feature type="compositionally biased region" description="Basic residues" evidence="2">
    <location>
        <begin position="245"/>
        <end position="260"/>
    </location>
</feature>
<evidence type="ECO:0000259" key="3">
    <source>
        <dbReference type="Pfam" id="PF02179"/>
    </source>
</evidence>
<feature type="compositionally biased region" description="Polar residues" evidence="2">
    <location>
        <begin position="285"/>
        <end position="301"/>
    </location>
</feature>
<dbReference type="GeneID" id="28977321"/>
<feature type="domain" description="Cryptic loci regulator 2 N-terminal" evidence="4">
    <location>
        <begin position="83"/>
        <end position="157"/>
    </location>
</feature>
<dbReference type="Proteomes" id="UP000053890">
    <property type="component" value="Unassembled WGS sequence"/>
</dbReference>
<feature type="coiled-coil region" evidence="1">
    <location>
        <begin position="1015"/>
        <end position="1075"/>
    </location>
</feature>
<feature type="compositionally biased region" description="Low complexity" evidence="2">
    <location>
        <begin position="842"/>
        <end position="859"/>
    </location>
</feature>
<dbReference type="SUPFAM" id="SSF63491">
    <property type="entry name" value="BAG domain"/>
    <property type="match status" value="1"/>
</dbReference>
<dbReference type="STRING" id="578459.A0A194S817"/>
<feature type="compositionally biased region" description="Basic and acidic residues" evidence="2">
    <location>
        <begin position="1487"/>
        <end position="1502"/>
    </location>
</feature>
<reference evidence="5 6" key="1">
    <citation type="journal article" date="2015" name="Front. Microbiol.">
        <title>Genome sequence of the plant growth promoting endophytic yeast Rhodotorula graminis WP1.</title>
        <authorList>
            <person name="Firrincieli A."/>
            <person name="Otillar R."/>
            <person name="Salamov A."/>
            <person name="Schmutz J."/>
            <person name="Khan Z."/>
            <person name="Redman R.S."/>
            <person name="Fleck N.D."/>
            <person name="Lindquist E."/>
            <person name="Grigoriev I.V."/>
            <person name="Doty S.L."/>
        </authorList>
    </citation>
    <scope>NUCLEOTIDE SEQUENCE [LARGE SCALE GENOMIC DNA]</scope>
    <source>
        <strain evidence="5 6">WP1</strain>
    </source>
</reference>
<feature type="compositionally biased region" description="Basic and acidic residues" evidence="2">
    <location>
        <begin position="901"/>
        <end position="916"/>
    </location>
</feature>
<keyword evidence="1" id="KW-0175">Coiled coil</keyword>
<name>A0A194S817_RHOGW</name>
<feature type="compositionally biased region" description="Polar residues" evidence="2">
    <location>
        <begin position="1344"/>
        <end position="1359"/>
    </location>
</feature>
<feature type="compositionally biased region" description="Acidic residues" evidence="2">
    <location>
        <begin position="265"/>
        <end position="283"/>
    </location>
</feature>
<dbReference type="Gene3D" id="1.20.58.120">
    <property type="entry name" value="BAG domain"/>
    <property type="match status" value="1"/>
</dbReference>
<protein>
    <recommendedName>
        <fullName evidence="7">Cryptic loci regulator 2 N-terminal domain-containing protein</fullName>
    </recommendedName>
</protein>
<feature type="region of interest" description="Disordered" evidence="2">
    <location>
        <begin position="163"/>
        <end position="307"/>
    </location>
</feature>
<dbReference type="GO" id="GO:0031934">
    <property type="term" value="C:mating-type region heterochromatin"/>
    <property type="evidence" value="ECO:0007669"/>
    <property type="project" value="TreeGrafter"/>
</dbReference>
<proteinExistence type="predicted"/>
<feature type="region of interest" description="Disordered" evidence="2">
    <location>
        <begin position="1392"/>
        <end position="1520"/>
    </location>
</feature>
<dbReference type="InterPro" id="IPR038986">
    <property type="entry name" value="Clr2"/>
</dbReference>
<feature type="region of interest" description="Disordered" evidence="2">
    <location>
        <begin position="1117"/>
        <end position="1139"/>
    </location>
</feature>
<feature type="compositionally biased region" description="Low complexity" evidence="2">
    <location>
        <begin position="1285"/>
        <end position="1318"/>
    </location>
</feature>
<dbReference type="Pfam" id="PF02179">
    <property type="entry name" value="BAG"/>
    <property type="match status" value="1"/>
</dbReference>
<evidence type="ECO:0000313" key="6">
    <source>
        <dbReference type="Proteomes" id="UP000053890"/>
    </source>
</evidence>
<dbReference type="Pfam" id="PF16761">
    <property type="entry name" value="Clr2_transil"/>
    <property type="match status" value="1"/>
</dbReference>
<feature type="region of interest" description="Disordered" evidence="2">
    <location>
        <begin position="1183"/>
        <end position="1206"/>
    </location>
</feature>
<feature type="coiled-coil region" evidence="1">
    <location>
        <begin position="955"/>
        <end position="982"/>
    </location>
</feature>
<evidence type="ECO:0008006" key="7">
    <source>
        <dbReference type="Google" id="ProtNLM"/>
    </source>
</evidence>
<dbReference type="GO" id="GO:0033553">
    <property type="term" value="C:rDNA heterochromatin"/>
    <property type="evidence" value="ECO:0007669"/>
    <property type="project" value="TreeGrafter"/>
</dbReference>
<feature type="compositionally biased region" description="Acidic residues" evidence="2">
    <location>
        <begin position="1454"/>
        <end position="1465"/>
    </location>
</feature>
<accession>A0A194S817</accession>